<dbReference type="InterPro" id="IPR012337">
    <property type="entry name" value="RNaseH-like_sf"/>
</dbReference>
<comment type="caution">
    <text evidence="23">The sequence shown here is derived from an EMBL/GenBank/DDBJ whole genome shotgun (WGS) entry which is preliminary data.</text>
</comment>
<dbReference type="Pfam" id="PF22936">
    <property type="entry name" value="Pol_BBD"/>
    <property type="match status" value="1"/>
</dbReference>
<evidence type="ECO:0000259" key="22">
    <source>
        <dbReference type="PROSITE" id="PS50994"/>
    </source>
</evidence>
<evidence type="ECO:0000256" key="7">
    <source>
        <dbReference type="ARBA" id="ARBA00022723"/>
    </source>
</evidence>
<evidence type="ECO:0000256" key="8">
    <source>
        <dbReference type="ARBA" id="ARBA00022741"/>
    </source>
</evidence>
<dbReference type="GO" id="GO:0003887">
    <property type="term" value="F:DNA-directed DNA polymerase activity"/>
    <property type="evidence" value="ECO:0007669"/>
    <property type="project" value="UniProtKB-KW"/>
</dbReference>
<accession>J6EQW0</accession>
<dbReference type="GeneID" id="25990081"/>
<dbReference type="GO" id="GO:0006310">
    <property type="term" value="P:DNA recombination"/>
    <property type="evidence" value="ECO:0007669"/>
    <property type="project" value="UniProtKB-KW"/>
</dbReference>
<dbReference type="HOGENOM" id="CLU_357600_0_0_1"/>
<reference evidence="23 24" key="1">
    <citation type="journal article" date="2012" name="Eukaryot. Cell">
        <title>Draft genome sequence of CBS 2479, the standard type strain of Trichosporon asahii.</title>
        <authorList>
            <person name="Yang R.Y."/>
            <person name="Li H.T."/>
            <person name="Zhu H."/>
            <person name="Zhou G.P."/>
            <person name="Wang M."/>
            <person name="Wang L."/>
        </authorList>
    </citation>
    <scope>NUCLEOTIDE SEQUENCE [LARGE SCALE GENOMIC DNA]</scope>
    <source>
        <strain evidence="24">ATCC 90039 / CBS 2479 / JCM 2466 / KCTC 7840 / NCYC 2677 / UAMH 7654</strain>
    </source>
</reference>
<comment type="catalytic activity">
    <reaction evidence="19">
        <text>DNA(n) + a 2'-deoxyribonucleoside 5'-triphosphate = DNA(n+1) + diphosphate</text>
        <dbReference type="Rhea" id="RHEA:22508"/>
        <dbReference type="Rhea" id="RHEA-COMP:17339"/>
        <dbReference type="Rhea" id="RHEA-COMP:17340"/>
        <dbReference type="ChEBI" id="CHEBI:33019"/>
        <dbReference type="ChEBI" id="CHEBI:61560"/>
        <dbReference type="ChEBI" id="CHEBI:173112"/>
        <dbReference type="EC" id="2.7.7.49"/>
    </reaction>
</comment>
<evidence type="ECO:0000256" key="4">
    <source>
        <dbReference type="ARBA" id="ARBA00022670"/>
    </source>
</evidence>
<dbReference type="GO" id="GO:0015074">
    <property type="term" value="P:DNA integration"/>
    <property type="evidence" value="ECO:0007669"/>
    <property type="project" value="UniProtKB-KW"/>
</dbReference>
<evidence type="ECO:0000256" key="2">
    <source>
        <dbReference type="ARBA" id="ARBA00022578"/>
    </source>
</evidence>
<keyword evidence="14" id="KW-0229">DNA integration</keyword>
<feature type="compositionally biased region" description="Low complexity" evidence="21">
    <location>
        <begin position="205"/>
        <end position="218"/>
    </location>
</feature>
<dbReference type="RefSeq" id="XP_014177158.1">
    <property type="nucleotide sequence ID" value="XM_014321683.1"/>
</dbReference>
<evidence type="ECO:0000256" key="17">
    <source>
        <dbReference type="ARBA" id="ARBA00023113"/>
    </source>
</evidence>
<evidence type="ECO:0000313" key="23">
    <source>
        <dbReference type="EMBL" id="EJT45077.1"/>
    </source>
</evidence>
<evidence type="ECO:0000256" key="13">
    <source>
        <dbReference type="ARBA" id="ARBA00022884"/>
    </source>
</evidence>
<dbReference type="InterPro" id="IPR054722">
    <property type="entry name" value="PolX-like_BBD"/>
</dbReference>
<feature type="region of interest" description="Disordered" evidence="21">
    <location>
        <begin position="114"/>
        <end position="145"/>
    </location>
</feature>
<sequence>MHAYLNEFLSILKDAEQCDFTISEEEKVGRFLAGLNPNHFEDITNMIMLLQNTSDTAISFDAYVNVFTKMTSRQATGEAMDSNPVYYSFSSEPAPRQTSYAGARFGRDAIYQSRPSSYNTAPRHASHDHSHPHHSHAQGNLPLQQTDNNKQCTWCERVGHTYAECRQRLQGRPSKRMMIRGGQLELQKWQERQKQAAGNAHNQYQARPQQKAVPAQPQQVIPQQATAPAATQSAPIHVTEEVQQVPFDYGVPLVDDLMDPDLEQQAATAQDGIGEVINYVDDAYDNYDAPYSSQDFEQGAVMSVTRDGAAPSPAVTSADWQTTAQQSIVNNLSIIPTEFVLDSGASSHIVRDPRLLSNIRPVRPITFTSAALDQSFMCGRAGTLTIRFNPVTVALVHNVYLCSKLSRNLLSAKRLIDNKWVVLLNNDEVVFRGVKVAINWPNQIAVIRLHAQRSDPHLILAAEHFGNPLVDSPIRKSPLHVLHERLAHTSRTALLRLAKDGRIPLSHKAAQEDPLKITDCYSCVAGTLSRIPSLGTGQRAPSAQSETLQCDFAGPFTPSESGHYSQMLFMKTDFTNIGFSFPCLNKGQDVMLKHLGFVLRHLQLRGVNVVLVCADNAFDLPLVRQLCTSRGVAMRFSPPYEHNVTGQIERFIGIAKTRARAVMLATPFPSRFWDFAINYVVDVINMTADSGVPGKTPWEIWTGRPPNLPKIRQFGEFVSVHISLDTGHRAKNALAQPVNQLARHLGFARESSAYKVRLEVNGHILTTAQVRSGPPYPLSTPLRL</sequence>
<keyword evidence="3" id="KW-1188">Viral release from host cell</keyword>
<dbReference type="GO" id="GO:0004519">
    <property type="term" value="F:endonuclease activity"/>
    <property type="evidence" value="ECO:0007669"/>
    <property type="project" value="UniProtKB-KW"/>
</dbReference>
<feature type="compositionally biased region" description="Basic residues" evidence="21">
    <location>
        <begin position="124"/>
        <end position="136"/>
    </location>
</feature>
<keyword evidence="15" id="KW-0695">RNA-directed DNA polymerase</keyword>
<evidence type="ECO:0000256" key="21">
    <source>
        <dbReference type="SAM" id="MobiDB-lite"/>
    </source>
</evidence>
<evidence type="ECO:0000256" key="5">
    <source>
        <dbReference type="ARBA" id="ARBA00022695"/>
    </source>
</evidence>
<evidence type="ECO:0000256" key="15">
    <source>
        <dbReference type="ARBA" id="ARBA00022918"/>
    </source>
</evidence>
<dbReference type="GO" id="GO:0003723">
    <property type="term" value="F:RNA binding"/>
    <property type="evidence" value="ECO:0007669"/>
    <property type="project" value="UniProtKB-KW"/>
</dbReference>
<keyword evidence="4" id="KW-0645">Protease</keyword>
<dbReference type="OrthoDB" id="2640446at2759"/>
<dbReference type="EMBL" id="ALBS01000337">
    <property type="protein sequence ID" value="EJT45077.1"/>
    <property type="molecule type" value="Genomic_DNA"/>
</dbReference>
<evidence type="ECO:0000256" key="9">
    <source>
        <dbReference type="ARBA" id="ARBA00022759"/>
    </source>
</evidence>
<keyword evidence="11" id="KW-0067">ATP-binding</keyword>
<dbReference type="GO" id="GO:0032196">
    <property type="term" value="P:transposition"/>
    <property type="evidence" value="ECO:0007669"/>
    <property type="project" value="UniProtKB-KW"/>
</dbReference>
<dbReference type="InterPro" id="IPR036397">
    <property type="entry name" value="RNaseH_sf"/>
</dbReference>
<dbReference type="InterPro" id="IPR001584">
    <property type="entry name" value="Integrase_cat-core"/>
</dbReference>
<evidence type="ECO:0000256" key="11">
    <source>
        <dbReference type="ARBA" id="ARBA00022840"/>
    </source>
</evidence>
<dbReference type="KEGG" id="tasa:A1Q1_06569"/>
<evidence type="ECO:0000256" key="3">
    <source>
        <dbReference type="ARBA" id="ARBA00022612"/>
    </source>
</evidence>
<keyword evidence="9" id="KW-0255">Endonuclease</keyword>
<keyword evidence="16" id="KW-0239">DNA-directed DNA polymerase</keyword>
<gene>
    <name evidence="23" type="ORF">A1Q1_06569</name>
</gene>
<evidence type="ECO:0000256" key="14">
    <source>
        <dbReference type="ARBA" id="ARBA00022908"/>
    </source>
</evidence>
<keyword evidence="18" id="KW-0233">DNA recombination</keyword>
<dbReference type="Proteomes" id="UP000002748">
    <property type="component" value="Unassembled WGS sequence"/>
</dbReference>
<dbReference type="InterPro" id="IPR039537">
    <property type="entry name" value="Retrotran_Ty1/copia-like"/>
</dbReference>
<keyword evidence="10" id="KW-0378">Hydrolase</keyword>
<keyword evidence="17" id="KW-0917">Virion maturation</keyword>
<evidence type="ECO:0000256" key="16">
    <source>
        <dbReference type="ARBA" id="ARBA00022932"/>
    </source>
</evidence>
<keyword evidence="13" id="KW-0694">RNA-binding</keyword>
<keyword evidence="5" id="KW-0548">Nucleotidyltransferase</keyword>
<feature type="domain" description="Integrase catalytic" evidence="22">
    <location>
        <begin position="537"/>
        <end position="705"/>
    </location>
</feature>
<organism evidence="23 24">
    <name type="scientific">Trichosporon asahii var. asahii (strain ATCC 90039 / CBS 2479 / JCM 2466 / KCTC 7840 / NBRC 103889/ NCYC 2677 / UAMH 7654)</name>
    <name type="common">Yeast</name>
    <dbReference type="NCBI Taxonomy" id="1186058"/>
    <lineage>
        <taxon>Eukaryota</taxon>
        <taxon>Fungi</taxon>
        <taxon>Dikarya</taxon>
        <taxon>Basidiomycota</taxon>
        <taxon>Agaricomycotina</taxon>
        <taxon>Tremellomycetes</taxon>
        <taxon>Trichosporonales</taxon>
        <taxon>Trichosporonaceae</taxon>
        <taxon>Trichosporon</taxon>
    </lineage>
</organism>
<keyword evidence="8" id="KW-0547">Nucleotide-binding</keyword>
<dbReference type="AlphaFoldDB" id="J6EQW0"/>
<feature type="region of interest" description="Disordered" evidence="21">
    <location>
        <begin position="191"/>
        <end position="218"/>
    </location>
</feature>
<dbReference type="GO" id="GO:0008233">
    <property type="term" value="F:peptidase activity"/>
    <property type="evidence" value="ECO:0007669"/>
    <property type="project" value="UniProtKB-KW"/>
</dbReference>
<dbReference type="PANTHER" id="PTHR42648">
    <property type="entry name" value="TRANSPOSASE, PUTATIVE-RELATED"/>
    <property type="match status" value="1"/>
</dbReference>
<keyword evidence="12" id="KW-0460">Magnesium</keyword>
<keyword evidence="16" id="KW-0808">Transferase</keyword>
<dbReference type="GO" id="GO:0005524">
    <property type="term" value="F:ATP binding"/>
    <property type="evidence" value="ECO:0007669"/>
    <property type="project" value="UniProtKB-KW"/>
</dbReference>
<evidence type="ECO:0000256" key="19">
    <source>
        <dbReference type="ARBA" id="ARBA00048173"/>
    </source>
</evidence>
<dbReference type="VEuPathDB" id="FungiDB:A1Q1_06569"/>
<evidence type="ECO:0000256" key="10">
    <source>
        <dbReference type="ARBA" id="ARBA00022801"/>
    </source>
</evidence>
<dbReference type="SUPFAM" id="SSF53098">
    <property type="entry name" value="Ribonuclease H-like"/>
    <property type="match status" value="1"/>
</dbReference>
<dbReference type="PANTHER" id="PTHR42648:SF11">
    <property type="entry name" value="TRANSPOSON TY4-P GAG-POL POLYPROTEIN"/>
    <property type="match status" value="1"/>
</dbReference>
<evidence type="ECO:0000313" key="24">
    <source>
        <dbReference type="Proteomes" id="UP000002748"/>
    </source>
</evidence>
<proteinExistence type="predicted"/>
<evidence type="ECO:0000256" key="18">
    <source>
        <dbReference type="ARBA" id="ARBA00023172"/>
    </source>
</evidence>
<name>J6EQW0_TRIAS</name>
<comment type="function">
    <text evidence="1">The aspartyl protease (PR) mediates the proteolytic cleavages of the Gag and Gag-Pol polyproteins after assembly of the VLP.</text>
</comment>
<protein>
    <submittedName>
        <fullName evidence="23">Integrase</fullName>
    </submittedName>
</protein>
<evidence type="ECO:0000256" key="1">
    <source>
        <dbReference type="ARBA" id="ARBA00002180"/>
    </source>
</evidence>
<dbReference type="Gene3D" id="3.30.420.10">
    <property type="entry name" value="Ribonuclease H-like superfamily/Ribonuclease H"/>
    <property type="match status" value="1"/>
</dbReference>
<dbReference type="GO" id="GO:0005634">
    <property type="term" value="C:nucleus"/>
    <property type="evidence" value="ECO:0007669"/>
    <property type="project" value="UniProtKB-ARBA"/>
</dbReference>
<dbReference type="GO" id="GO:0046872">
    <property type="term" value="F:metal ion binding"/>
    <property type="evidence" value="ECO:0007669"/>
    <property type="project" value="UniProtKB-KW"/>
</dbReference>
<dbReference type="GO" id="GO:0003964">
    <property type="term" value="F:RNA-directed DNA polymerase activity"/>
    <property type="evidence" value="ECO:0007669"/>
    <property type="project" value="UniProtKB-KW"/>
</dbReference>
<comment type="catalytic activity">
    <reaction evidence="20">
        <text>DNA(n) + a 2'-deoxyribonucleoside 5'-triphosphate = DNA(n+1) + diphosphate</text>
        <dbReference type="Rhea" id="RHEA:22508"/>
        <dbReference type="Rhea" id="RHEA-COMP:17339"/>
        <dbReference type="Rhea" id="RHEA-COMP:17340"/>
        <dbReference type="ChEBI" id="CHEBI:33019"/>
        <dbReference type="ChEBI" id="CHEBI:61560"/>
        <dbReference type="ChEBI" id="CHEBI:173112"/>
        <dbReference type="EC" id="2.7.7.7"/>
    </reaction>
</comment>
<dbReference type="PROSITE" id="PS50994">
    <property type="entry name" value="INTEGRASE"/>
    <property type="match status" value="1"/>
</dbReference>
<dbReference type="GO" id="GO:0006508">
    <property type="term" value="P:proteolysis"/>
    <property type="evidence" value="ECO:0007669"/>
    <property type="project" value="UniProtKB-KW"/>
</dbReference>
<evidence type="ECO:0000256" key="6">
    <source>
        <dbReference type="ARBA" id="ARBA00022722"/>
    </source>
</evidence>
<keyword evidence="6" id="KW-0540">Nuclease</keyword>
<evidence type="ECO:0000256" key="12">
    <source>
        <dbReference type="ARBA" id="ARBA00022842"/>
    </source>
</evidence>
<keyword evidence="7" id="KW-0479">Metal-binding</keyword>
<evidence type="ECO:0000256" key="20">
    <source>
        <dbReference type="ARBA" id="ARBA00049244"/>
    </source>
</evidence>
<keyword evidence="2" id="KW-0815">Transposition</keyword>